<dbReference type="AlphaFoldDB" id="A0A0F9N0H5"/>
<protein>
    <submittedName>
        <fullName evidence="1">Uncharacterized protein</fullName>
    </submittedName>
</protein>
<organism evidence="1">
    <name type="scientific">marine sediment metagenome</name>
    <dbReference type="NCBI Taxonomy" id="412755"/>
    <lineage>
        <taxon>unclassified sequences</taxon>
        <taxon>metagenomes</taxon>
        <taxon>ecological metagenomes</taxon>
    </lineage>
</organism>
<sequence>TTYDTRYIHNDKKGLYAFYRQLDRYFFHEDIEDIWNDKVLSDNVRIYTNQFEIKLKERGTQ</sequence>
<name>A0A0F9N0H5_9ZZZZ</name>
<accession>A0A0F9N0H5</accession>
<proteinExistence type="predicted"/>
<gene>
    <name evidence="1" type="ORF">LCGC14_1320510</name>
</gene>
<evidence type="ECO:0000313" key="1">
    <source>
        <dbReference type="EMBL" id="KKM82355.1"/>
    </source>
</evidence>
<dbReference type="EMBL" id="LAZR01007875">
    <property type="protein sequence ID" value="KKM82355.1"/>
    <property type="molecule type" value="Genomic_DNA"/>
</dbReference>
<feature type="non-terminal residue" evidence="1">
    <location>
        <position position="1"/>
    </location>
</feature>
<reference evidence="1" key="1">
    <citation type="journal article" date="2015" name="Nature">
        <title>Complex archaea that bridge the gap between prokaryotes and eukaryotes.</title>
        <authorList>
            <person name="Spang A."/>
            <person name="Saw J.H."/>
            <person name="Jorgensen S.L."/>
            <person name="Zaremba-Niedzwiedzka K."/>
            <person name="Martijn J."/>
            <person name="Lind A.E."/>
            <person name="van Eijk R."/>
            <person name="Schleper C."/>
            <person name="Guy L."/>
            <person name="Ettema T.J."/>
        </authorList>
    </citation>
    <scope>NUCLEOTIDE SEQUENCE</scope>
</reference>
<comment type="caution">
    <text evidence="1">The sequence shown here is derived from an EMBL/GenBank/DDBJ whole genome shotgun (WGS) entry which is preliminary data.</text>
</comment>